<dbReference type="AlphaFoldDB" id="A0A016UH13"/>
<gene>
    <name evidence="1" type="primary">Acey_s0041.g399</name>
    <name evidence="1" type="ORF">Y032_0041g399</name>
</gene>
<evidence type="ECO:0000313" key="2">
    <source>
        <dbReference type="Proteomes" id="UP000024635"/>
    </source>
</evidence>
<dbReference type="EMBL" id="JARK01001377">
    <property type="protein sequence ID" value="EYC14206.1"/>
    <property type="molecule type" value="Genomic_DNA"/>
</dbReference>
<proteinExistence type="predicted"/>
<dbReference type="OrthoDB" id="5900338at2759"/>
<dbReference type="Proteomes" id="UP000024635">
    <property type="component" value="Unassembled WGS sequence"/>
</dbReference>
<evidence type="ECO:0000313" key="1">
    <source>
        <dbReference type="EMBL" id="EYC14206.1"/>
    </source>
</evidence>
<accession>A0A016UH13</accession>
<organism evidence="1 2">
    <name type="scientific">Ancylostoma ceylanicum</name>
    <dbReference type="NCBI Taxonomy" id="53326"/>
    <lineage>
        <taxon>Eukaryota</taxon>
        <taxon>Metazoa</taxon>
        <taxon>Ecdysozoa</taxon>
        <taxon>Nematoda</taxon>
        <taxon>Chromadorea</taxon>
        <taxon>Rhabditida</taxon>
        <taxon>Rhabditina</taxon>
        <taxon>Rhabditomorpha</taxon>
        <taxon>Strongyloidea</taxon>
        <taxon>Ancylostomatidae</taxon>
        <taxon>Ancylostomatinae</taxon>
        <taxon>Ancylostoma</taxon>
    </lineage>
</organism>
<name>A0A016UH13_9BILA</name>
<sequence>MILNALRHAELPDGTLDPEEIAVRVEEKLFTHRSVLIENTSSRCLKTNADRNHLFEVLSNEIKAEFGITPSKKEIKNHFTHVKRKIFEKASKQREREAKERRHRLRTGWGIDRRLEERFAASPPALFKLPIEDENDHMKDIGFDIYSIKDKDGTTRSFISFTKMFAVEASRYEADFTDLHKACKAVKGHIAMREDFDSEEDYKKVLDEALKWRVAAREDFGSEEDYRKALSKFGAWMARTTVGRSSSFHMDPIKDCGKDKLAETNRKHWNYYDGNGSALMNDLGFILTNEINFDQHCEQVATKALGTAYVQIIQGINIFLFFSVLIEVT</sequence>
<comment type="caution">
    <text evidence="1">The sequence shown here is derived from an EMBL/GenBank/DDBJ whole genome shotgun (WGS) entry which is preliminary data.</text>
</comment>
<reference evidence="2" key="1">
    <citation type="journal article" date="2015" name="Nat. Genet.">
        <title>The genome and transcriptome of the zoonotic hookworm Ancylostoma ceylanicum identify infection-specific gene families.</title>
        <authorList>
            <person name="Schwarz E.M."/>
            <person name="Hu Y."/>
            <person name="Antoshechkin I."/>
            <person name="Miller M.M."/>
            <person name="Sternberg P.W."/>
            <person name="Aroian R.V."/>
        </authorList>
    </citation>
    <scope>NUCLEOTIDE SEQUENCE</scope>
    <source>
        <strain evidence="2">HY135</strain>
    </source>
</reference>
<protein>
    <submittedName>
        <fullName evidence="1">Uncharacterized protein</fullName>
    </submittedName>
</protein>
<keyword evidence="2" id="KW-1185">Reference proteome</keyword>